<evidence type="ECO:0000313" key="2">
    <source>
        <dbReference type="Proteomes" id="UP000242329"/>
    </source>
</evidence>
<gene>
    <name evidence="1" type="ORF">SAMN02745221_00707</name>
</gene>
<dbReference type="EMBL" id="FQWY01000008">
    <property type="protein sequence ID" value="SHG66247.1"/>
    <property type="molecule type" value="Genomic_DNA"/>
</dbReference>
<keyword evidence="2" id="KW-1185">Reference proteome</keyword>
<evidence type="ECO:0000313" key="1">
    <source>
        <dbReference type="EMBL" id="SHG66247.1"/>
    </source>
</evidence>
<name>A0A1M5LMF2_9FIRM</name>
<proteinExistence type="predicted"/>
<sequence length="116" mass="12942">MEVLVALIIITLLVTCFLPVFATASLMVRIAGEENRMSSYAFMVMEYLRSYPGELKEGVTLADIDAEEVRKIPDGLTASLQVNRYGGESLYEVRVEVKSRVIKGKKLEFASIIAKH</sequence>
<protein>
    <recommendedName>
        <fullName evidence="3">Type II secretion system protein</fullName>
    </recommendedName>
</protein>
<accession>A0A1M5LMF2</accession>
<dbReference type="AlphaFoldDB" id="A0A1M5LMF2"/>
<evidence type="ECO:0008006" key="3">
    <source>
        <dbReference type="Google" id="ProtNLM"/>
    </source>
</evidence>
<reference evidence="2" key="1">
    <citation type="submission" date="2016-11" db="EMBL/GenBank/DDBJ databases">
        <authorList>
            <person name="Varghese N."/>
            <person name="Submissions S."/>
        </authorList>
    </citation>
    <scope>NUCLEOTIDE SEQUENCE [LARGE SCALE GENOMIC DNA]</scope>
    <source>
        <strain evidence="2">DSM 11003</strain>
    </source>
</reference>
<dbReference type="Proteomes" id="UP000242329">
    <property type="component" value="Unassembled WGS sequence"/>
</dbReference>
<organism evidence="1 2">
    <name type="scientific">Thermosyntropha lipolytica DSM 11003</name>
    <dbReference type="NCBI Taxonomy" id="1123382"/>
    <lineage>
        <taxon>Bacteria</taxon>
        <taxon>Bacillati</taxon>
        <taxon>Bacillota</taxon>
        <taxon>Clostridia</taxon>
        <taxon>Eubacteriales</taxon>
        <taxon>Syntrophomonadaceae</taxon>
        <taxon>Thermosyntropha</taxon>
    </lineage>
</organism>
<dbReference type="STRING" id="1123382.SAMN02745221_00707"/>